<evidence type="ECO:0000256" key="4">
    <source>
        <dbReference type="ARBA" id="ARBA00022505"/>
    </source>
</evidence>
<dbReference type="Pfam" id="PF03453">
    <property type="entry name" value="MoeA_N"/>
    <property type="match status" value="1"/>
</dbReference>
<keyword evidence="10" id="KW-1185">Reference proteome</keyword>
<evidence type="ECO:0000313" key="10">
    <source>
        <dbReference type="Proteomes" id="UP000318080"/>
    </source>
</evidence>
<keyword evidence="7" id="KW-0479">Metal-binding</keyword>
<evidence type="ECO:0000256" key="1">
    <source>
        <dbReference type="ARBA" id="ARBA00002901"/>
    </source>
</evidence>
<dbReference type="SUPFAM" id="SSF53218">
    <property type="entry name" value="Molybdenum cofactor biosynthesis proteins"/>
    <property type="match status" value="1"/>
</dbReference>
<dbReference type="SUPFAM" id="SSF63867">
    <property type="entry name" value="MoeA C-terminal domain-like"/>
    <property type="match status" value="1"/>
</dbReference>
<dbReference type="GO" id="GO:0005829">
    <property type="term" value="C:cytosol"/>
    <property type="evidence" value="ECO:0007669"/>
    <property type="project" value="TreeGrafter"/>
</dbReference>
<dbReference type="SUPFAM" id="SSF63882">
    <property type="entry name" value="MoeA N-terminal region -like"/>
    <property type="match status" value="1"/>
</dbReference>
<dbReference type="CDD" id="cd00887">
    <property type="entry name" value="MoeA"/>
    <property type="match status" value="1"/>
</dbReference>
<sequence>MRTYEEHLSAVRAVVTAPNVVTRSLLEADGMVLAKSINATYNSPRFDNSQMDGYAITDPAGGTLTVGATVAAGDTAATPLKEGIATPIMTGAKVPEGTKAIVPVEFCEPSTFVEQGGTVTIPAVKEGQYIRKAGSDVEEGKLLIPGGTRLLPAAISALAGQGYTEVEVYAPARIVVVTGGAEIGTANLSAGQIPDSNGPMIAALCKEYGIEVVAYVRTNDDPGILRSDLEGVVRLYQPDAIVTSGGVSHGKFEVVRQVFEDNGWFGHVAQQPGGPQGLAHLGDVPVICLPGNPVSTLVSFRLYVGPVLGHSRPSYISRIMQDVDGLESRDQFRRGVLSHSPEGMGQAELLPGAGSHLISQAMSATALIRIPAGAHLKAGDPVEVFPI</sequence>
<evidence type="ECO:0000256" key="5">
    <source>
        <dbReference type="ARBA" id="ARBA00023150"/>
    </source>
</evidence>
<dbReference type="InterPro" id="IPR036425">
    <property type="entry name" value="MoaB/Mog-like_dom_sf"/>
</dbReference>
<evidence type="ECO:0000256" key="2">
    <source>
        <dbReference type="ARBA" id="ARBA00005046"/>
    </source>
</evidence>
<dbReference type="Gene3D" id="3.90.105.10">
    <property type="entry name" value="Molybdopterin biosynthesis moea protein, domain 2"/>
    <property type="match status" value="1"/>
</dbReference>
<keyword evidence="4 7" id="KW-0500">Molybdenum</keyword>
<feature type="domain" description="MoaB/Mog" evidence="8">
    <location>
        <begin position="175"/>
        <end position="310"/>
    </location>
</feature>
<accession>A0A540R573</accession>
<comment type="similarity">
    <text evidence="3 7">Belongs to the MoeA family.</text>
</comment>
<dbReference type="InterPro" id="IPR036135">
    <property type="entry name" value="MoeA_linker/N_sf"/>
</dbReference>
<keyword evidence="7 9" id="KW-0808">Transferase</keyword>
<reference evidence="9 10" key="1">
    <citation type="submission" date="2019-06" db="EMBL/GenBank/DDBJ databases">
        <title>Draft genome of C. phoceense Strain 272.</title>
        <authorList>
            <person name="Pacheco L.G.C."/>
            <person name="Barberis C.M."/>
            <person name="Almuzara M.N."/>
            <person name="Traglia G.M."/>
            <person name="Santos C.S."/>
            <person name="Rocha D.J.P.G."/>
            <person name="Aguiar E.R.G.R."/>
            <person name="Vay C.A."/>
        </authorList>
    </citation>
    <scope>NUCLEOTIDE SEQUENCE [LARGE SCALE GENOMIC DNA]</scope>
    <source>
        <strain evidence="9 10">272</strain>
    </source>
</reference>
<dbReference type="EC" id="2.10.1.1" evidence="7"/>
<dbReference type="Gene3D" id="2.40.340.10">
    <property type="entry name" value="MoeA, C-terminal, domain IV"/>
    <property type="match status" value="1"/>
</dbReference>
<dbReference type="NCBIfam" id="NF045515">
    <property type="entry name" value="Glp_gephyrin"/>
    <property type="match status" value="1"/>
</dbReference>
<evidence type="ECO:0000313" key="9">
    <source>
        <dbReference type="EMBL" id="TQE42881.1"/>
    </source>
</evidence>
<protein>
    <recommendedName>
        <fullName evidence="7">Molybdopterin molybdenumtransferase</fullName>
        <ecNumber evidence="7">2.10.1.1</ecNumber>
    </recommendedName>
</protein>
<evidence type="ECO:0000256" key="6">
    <source>
        <dbReference type="ARBA" id="ARBA00047317"/>
    </source>
</evidence>
<name>A0A540R573_9CORY</name>
<dbReference type="Gene3D" id="3.40.980.10">
    <property type="entry name" value="MoaB/Mog-like domain"/>
    <property type="match status" value="1"/>
</dbReference>
<dbReference type="Pfam" id="PF00994">
    <property type="entry name" value="MoCF_biosynth"/>
    <property type="match status" value="1"/>
</dbReference>
<dbReference type="InterPro" id="IPR005111">
    <property type="entry name" value="MoeA_C_domain_IV"/>
</dbReference>
<comment type="cofactor">
    <cofactor evidence="7">
        <name>Mg(2+)</name>
        <dbReference type="ChEBI" id="CHEBI:18420"/>
    </cofactor>
</comment>
<dbReference type="UniPathway" id="UPA00344"/>
<comment type="caution">
    <text evidence="9">The sequence shown here is derived from an EMBL/GenBank/DDBJ whole genome shotgun (WGS) entry which is preliminary data.</text>
</comment>
<comment type="pathway">
    <text evidence="2 7">Cofactor biosynthesis; molybdopterin biosynthesis.</text>
</comment>
<dbReference type="AlphaFoldDB" id="A0A540R573"/>
<dbReference type="PANTHER" id="PTHR10192:SF5">
    <property type="entry name" value="GEPHYRIN"/>
    <property type="match status" value="1"/>
</dbReference>
<dbReference type="GO" id="GO:0061599">
    <property type="term" value="F:molybdopterin molybdotransferase activity"/>
    <property type="evidence" value="ECO:0007669"/>
    <property type="project" value="UniProtKB-UniRule"/>
</dbReference>
<keyword evidence="7" id="KW-0460">Magnesium</keyword>
<dbReference type="Pfam" id="PF03454">
    <property type="entry name" value="MoeA_C"/>
    <property type="match status" value="1"/>
</dbReference>
<dbReference type="PANTHER" id="PTHR10192">
    <property type="entry name" value="MOLYBDOPTERIN BIOSYNTHESIS PROTEIN"/>
    <property type="match status" value="1"/>
</dbReference>
<evidence type="ECO:0000259" key="8">
    <source>
        <dbReference type="SMART" id="SM00852"/>
    </source>
</evidence>
<gene>
    <name evidence="9" type="ORF">EJK80_10215</name>
</gene>
<proteinExistence type="inferred from homology"/>
<dbReference type="Proteomes" id="UP000318080">
    <property type="component" value="Unassembled WGS sequence"/>
</dbReference>
<evidence type="ECO:0000256" key="3">
    <source>
        <dbReference type="ARBA" id="ARBA00010763"/>
    </source>
</evidence>
<dbReference type="STRING" id="1686286.GCA_900092335_00635"/>
<evidence type="ECO:0000256" key="7">
    <source>
        <dbReference type="RuleBase" id="RU365090"/>
    </source>
</evidence>
<comment type="function">
    <text evidence="1 7">Catalyzes the insertion of molybdate into adenylated molybdopterin with the concomitant release of AMP.</text>
</comment>
<dbReference type="InterPro" id="IPR005110">
    <property type="entry name" value="MoeA_linker/N"/>
</dbReference>
<dbReference type="EMBL" id="VHIR01000016">
    <property type="protein sequence ID" value="TQE42881.1"/>
    <property type="molecule type" value="Genomic_DNA"/>
</dbReference>
<dbReference type="RefSeq" id="WP_141629148.1">
    <property type="nucleotide sequence ID" value="NZ_JANIKL010000012.1"/>
</dbReference>
<keyword evidence="5 7" id="KW-0501">Molybdenum cofactor biosynthesis</keyword>
<dbReference type="InterPro" id="IPR038987">
    <property type="entry name" value="MoeA-like"/>
</dbReference>
<dbReference type="GO" id="GO:0006777">
    <property type="term" value="P:Mo-molybdopterin cofactor biosynthetic process"/>
    <property type="evidence" value="ECO:0007669"/>
    <property type="project" value="UniProtKB-UniRule"/>
</dbReference>
<organism evidence="9 10">
    <name type="scientific">Corynebacterium phoceense</name>
    <dbReference type="NCBI Taxonomy" id="1686286"/>
    <lineage>
        <taxon>Bacteria</taxon>
        <taxon>Bacillati</taxon>
        <taxon>Actinomycetota</taxon>
        <taxon>Actinomycetes</taxon>
        <taxon>Mycobacteriales</taxon>
        <taxon>Corynebacteriaceae</taxon>
        <taxon>Corynebacterium</taxon>
    </lineage>
</organism>
<dbReference type="InterPro" id="IPR036688">
    <property type="entry name" value="MoeA_C_domain_IV_sf"/>
</dbReference>
<dbReference type="Gene3D" id="2.170.190.11">
    <property type="entry name" value="Molybdopterin biosynthesis moea protein, domain 3"/>
    <property type="match status" value="1"/>
</dbReference>
<dbReference type="GO" id="GO:0046872">
    <property type="term" value="F:metal ion binding"/>
    <property type="evidence" value="ECO:0007669"/>
    <property type="project" value="UniProtKB-UniRule"/>
</dbReference>
<dbReference type="SMART" id="SM00852">
    <property type="entry name" value="MoCF_biosynth"/>
    <property type="match status" value="1"/>
</dbReference>
<comment type="catalytic activity">
    <reaction evidence="6">
        <text>adenylyl-molybdopterin + molybdate = Mo-molybdopterin + AMP + H(+)</text>
        <dbReference type="Rhea" id="RHEA:35047"/>
        <dbReference type="ChEBI" id="CHEBI:15378"/>
        <dbReference type="ChEBI" id="CHEBI:36264"/>
        <dbReference type="ChEBI" id="CHEBI:62727"/>
        <dbReference type="ChEBI" id="CHEBI:71302"/>
        <dbReference type="ChEBI" id="CHEBI:456215"/>
        <dbReference type="EC" id="2.10.1.1"/>
    </reaction>
</comment>
<dbReference type="InterPro" id="IPR001453">
    <property type="entry name" value="MoaB/Mog_dom"/>
</dbReference>